<protein>
    <recommendedName>
        <fullName evidence="3">Coenzyme Q-binding protein COQ10 START domain-containing protein</fullName>
    </recommendedName>
</protein>
<feature type="domain" description="Coenzyme Q-binding protein COQ10 START" evidence="3">
    <location>
        <begin position="83"/>
        <end position="257"/>
    </location>
</feature>
<feature type="region of interest" description="Disordered" evidence="1">
    <location>
        <begin position="515"/>
        <end position="583"/>
    </location>
</feature>
<dbReference type="Gene3D" id="3.30.530.20">
    <property type="match status" value="2"/>
</dbReference>
<feature type="compositionally biased region" description="Low complexity" evidence="1">
    <location>
        <begin position="571"/>
        <end position="583"/>
    </location>
</feature>
<sequence>MNELRLLLLFLSLVPLSWSWQVVVPSVRRHERLYGGEVRRRSSRNAPEVSQLDEDICLVPGEVFVRVDVAPGNARRIYTGVDISADADTVYDLLTDYEALGKVVPNLIANEVLRKVPGGARLRQVGAAQVLPGINFRASMILDVRELPNGMSESELFQGDLAETMNIPLQRGVFPRPWAASSIKKRKDVAMQSVVGEPGDFTLYQGLWRAQPLPECAPDGRDASRLTFSVEIQPRPWLPVALVESRIAQDLVKNMEAVAAEAMRRANRKNVKNAIPGTLAITKTVEPLPELVISAREALLATLREKRFHERSALGVPPEAVSTVQTAAERLRQAAFVSKLRFELDPKRLKGNWNIRFSSELASAFSTTNANRDKRSTLPRLASRIALKDIQLEIHDRNYDLILIGRAPINLPPPALRVEHLFIAPKSGYDATLVQERIRVEARGGSHFFPRPALPARFLKNVRSNIKLTTNINVIYADDTLFITSTDDGELRICDREHPNGQSSKNKPHLMIIDQDDKVSPPSTSDSLDEPPKKRRISRRLSGVLRRRRRNSPKENVKQEEEGNDAPTQPPSFSSSSQKGPLP</sequence>
<keyword evidence="2" id="KW-0732">Signal</keyword>
<evidence type="ECO:0000256" key="1">
    <source>
        <dbReference type="SAM" id="MobiDB-lite"/>
    </source>
</evidence>
<feature type="compositionally biased region" description="Basic and acidic residues" evidence="1">
    <location>
        <begin position="552"/>
        <end position="561"/>
    </location>
</feature>
<accession>A0A7S3JYI1</accession>
<organism evidence="4">
    <name type="scientific">Aureoumbra lagunensis</name>
    <dbReference type="NCBI Taxonomy" id="44058"/>
    <lineage>
        <taxon>Eukaryota</taxon>
        <taxon>Sar</taxon>
        <taxon>Stramenopiles</taxon>
        <taxon>Ochrophyta</taxon>
        <taxon>Pelagophyceae</taxon>
        <taxon>Pelagomonadales</taxon>
        <taxon>Aureoumbra</taxon>
    </lineage>
</organism>
<feature type="signal peptide" evidence="2">
    <location>
        <begin position="1"/>
        <end position="19"/>
    </location>
</feature>
<dbReference type="Pfam" id="PF03364">
    <property type="entry name" value="Polyketide_cyc"/>
    <property type="match status" value="1"/>
</dbReference>
<feature type="chain" id="PRO_5030515762" description="Coenzyme Q-binding protein COQ10 START domain-containing protein" evidence="2">
    <location>
        <begin position="20"/>
        <end position="583"/>
    </location>
</feature>
<dbReference type="InterPro" id="IPR005031">
    <property type="entry name" value="COQ10_START"/>
</dbReference>
<reference evidence="4" key="1">
    <citation type="submission" date="2021-01" db="EMBL/GenBank/DDBJ databases">
        <authorList>
            <person name="Corre E."/>
            <person name="Pelletier E."/>
            <person name="Niang G."/>
            <person name="Scheremetjew M."/>
            <person name="Finn R."/>
            <person name="Kale V."/>
            <person name="Holt S."/>
            <person name="Cochrane G."/>
            <person name="Meng A."/>
            <person name="Brown T."/>
            <person name="Cohen L."/>
        </authorList>
    </citation>
    <scope>NUCLEOTIDE SEQUENCE</scope>
    <source>
        <strain evidence="4">CCMP1510</strain>
    </source>
</reference>
<evidence type="ECO:0000256" key="2">
    <source>
        <dbReference type="SAM" id="SignalP"/>
    </source>
</evidence>
<proteinExistence type="predicted"/>
<dbReference type="AlphaFoldDB" id="A0A7S3JYI1"/>
<evidence type="ECO:0000259" key="3">
    <source>
        <dbReference type="Pfam" id="PF03364"/>
    </source>
</evidence>
<evidence type="ECO:0000313" key="4">
    <source>
        <dbReference type="EMBL" id="CAE0369330.1"/>
    </source>
</evidence>
<dbReference type="InterPro" id="IPR023393">
    <property type="entry name" value="START-like_dom_sf"/>
</dbReference>
<name>A0A7S3JYI1_9STRA</name>
<gene>
    <name evidence="4" type="ORF">ALAG00032_LOCUS10093</name>
</gene>
<dbReference type="SUPFAM" id="SSF55961">
    <property type="entry name" value="Bet v1-like"/>
    <property type="match status" value="1"/>
</dbReference>
<dbReference type="EMBL" id="HBIJ01015080">
    <property type="protein sequence ID" value="CAE0369330.1"/>
    <property type="molecule type" value="Transcribed_RNA"/>
</dbReference>
<dbReference type="PANTHER" id="PTHR34060">
    <property type="entry name" value="POLYKETIDE CYCLASE / DEHYDRASE AND LIPID TRANSPORT PROTEIN"/>
    <property type="match status" value="1"/>
</dbReference>
<dbReference type="PANTHER" id="PTHR34060:SF1">
    <property type="entry name" value="POLYKETIDE CYCLASE _ DEHYDRASE AND LIPID TRANSPORT PROTEIN"/>
    <property type="match status" value="1"/>
</dbReference>
<feature type="compositionally biased region" description="Basic residues" evidence="1">
    <location>
        <begin position="533"/>
        <end position="551"/>
    </location>
</feature>